<sequence>MKKALYLVALSLLFSACGSTTQSTTKTTQQTADPSVYANTITQAELKTMLYTYASDEFEGRDTGKPGQKMAVDYIRDYYIKDGVPAAKKDGNYFQNVPLQVLGKPDVAINVNGEAFTYIDDLISVGAGNTQTITANEIVYVGFGFENETYSSYDGLDVKNKVVVIKSGEPKNADGTYLITGTTETSEWSEYRTQFAKKRDIAKEKGAKAVLFYYPEVYKMAALRYGNPSGRMTLDVDTNEMYYFIINTDLAKSLVSDIETNNTAKIVSTKMTLEFTNNSEKIMSENVAAVIKGSEKPDEYIVISAHLDHEGVKDGEIYNGADDDGSGTVAVLEIAQAFAKAKADGFGPKRSVVFLNVTAEEKGLLGSSYYTDHDPIFPLVNTVANLNIDMIGRLDPKREKKNRNYIYLIGSDKLSSELHAISETMNSKFMNIDLDYTFNAENDPNRFYYRSDHYNFAKNNIPCIFYFNGTHDDYHKPGDTPDKIEYDLLENRARLVFYTAWELANRDARIIVDRSAK</sequence>
<dbReference type="PROSITE" id="PS51257">
    <property type="entry name" value="PROKAR_LIPOPROTEIN"/>
    <property type="match status" value="1"/>
</dbReference>
<dbReference type="Proteomes" id="UP000323324">
    <property type="component" value="Unassembled WGS sequence"/>
</dbReference>
<dbReference type="PANTHER" id="PTHR12147:SF56">
    <property type="entry name" value="AMINOPEPTIDASE YDR415C-RELATED"/>
    <property type="match status" value="1"/>
</dbReference>
<keyword evidence="3" id="KW-0479">Metal-binding</keyword>
<evidence type="ECO:0000256" key="7">
    <source>
        <dbReference type="SAM" id="SignalP"/>
    </source>
</evidence>
<dbReference type="SUPFAM" id="SSF52025">
    <property type="entry name" value="PA domain"/>
    <property type="match status" value="1"/>
</dbReference>
<proteinExistence type="predicted"/>
<evidence type="ECO:0000256" key="2">
    <source>
        <dbReference type="ARBA" id="ARBA00022670"/>
    </source>
</evidence>
<keyword evidence="5" id="KW-0378">Hydrolase</keyword>
<dbReference type="Gene3D" id="3.40.630.10">
    <property type="entry name" value="Zn peptidases"/>
    <property type="match status" value="1"/>
</dbReference>
<dbReference type="GO" id="GO:0046872">
    <property type="term" value="F:metal ion binding"/>
    <property type="evidence" value="ECO:0007669"/>
    <property type="project" value="UniProtKB-KW"/>
</dbReference>
<dbReference type="Gene3D" id="3.50.30.30">
    <property type="match status" value="1"/>
</dbReference>
<dbReference type="GO" id="GO:0006508">
    <property type="term" value="P:proteolysis"/>
    <property type="evidence" value="ECO:0007669"/>
    <property type="project" value="UniProtKB-KW"/>
</dbReference>
<dbReference type="RefSeq" id="WP_148370689.1">
    <property type="nucleotide sequence ID" value="NZ_VSKM01000015.1"/>
</dbReference>
<dbReference type="InterPro" id="IPR018247">
    <property type="entry name" value="EF_Hand_1_Ca_BS"/>
</dbReference>
<feature type="chain" id="PRO_5034995141" evidence="7">
    <location>
        <begin position="22"/>
        <end position="517"/>
    </location>
</feature>
<evidence type="ECO:0000256" key="3">
    <source>
        <dbReference type="ARBA" id="ARBA00022723"/>
    </source>
</evidence>
<evidence type="ECO:0000313" key="10">
    <source>
        <dbReference type="Proteomes" id="UP000323324"/>
    </source>
</evidence>
<evidence type="ECO:0000259" key="8">
    <source>
        <dbReference type="Pfam" id="PF04389"/>
    </source>
</evidence>
<gene>
    <name evidence="9" type="ORF">ES676_12640</name>
</gene>
<evidence type="ECO:0000313" key="9">
    <source>
        <dbReference type="EMBL" id="TYB71508.1"/>
    </source>
</evidence>
<keyword evidence="6" id="KW-0862">Zinc</keyword>
<feature type="domain" description="Peptidase M28" evidence="8">
    <location>
        <begin position="286"/>
        <end position="498"/>
    </location>
</feature>
<feature type="signal peptide" evidence="7">
    <location>
        <begin position="1"/>
        <end position="21"/>
    </location>
</feature>
<keyword evidence="2" id="KW-0645">Protease</keyword>
<protein>
    <submittedName>
        <fullName evidence="9">M28 family peptidase</fullName>
    </submittedName>
</protein>
<dbReference type="InterPro" id="IPR007484">
    <property type="entry name" value="Peptidase_M28"/>
</dbReference>
<keyword evidence="1" id="KW-0031">Aminopeptidase</keyword>
<keyword evidence="4 7" id="KW-0732">Signal</keyword>
<dbReference type="SUPFAM" id="SSF53187">
    <property type="entry name" value="Zn-dependent exopeptidases"/>
    <property type="match status" value="1"/>
</dbReference>
<evidence type="ECO:0000256" key="4">
    <source>
        <dbReference type="ARBA" id="ARBA00022729"/>
    </source>
</evidence>
<dbReference type="AlphaFoldDB" id="A0A8H2QIH2"/>
<accession>A0A8H2QIH2</accession>
<organism evidence="9 10">
    <name type="scientific">Bizionia saleffrena</name>
    <dbReference type="NCBI Taxonomy" id="291189"/>
    <lineage>
        <taxon>Bacteria</taxon>
        <taxon>Pseudomonadati</taxon>
        <taxon>Bacteroidota</taxon>
        <taxon>Flavobacteriia</taxon>
        <taxon>Flavobacteriales</taxon>
        <taxon>Flavobacteriaceae</taxon>
        <taxon>Bizionia</taxon>
    </lineage>
</organism>
<dbReference type="GO" id="GO:0008235">
    <property type="term" value="F:metalloexopeptidase activity"/>
    <property type="evidence" value="ECO:0007669"/>
    <property type="project" value="InterPro"/>
</dbReference>
<name>A0A8H2QIH2_9FLAO</name>
<dbReference type="PROSITE" id="PS00018">
    <property type="entry name" value="EF_HAND_1"/>
    <property type="match status" value="1"/>
</dbReference>
<keyword evidence="10" id="KW-1185">Reference proteome</keyword>
<dbReference type="InterPro" id="IPR045175">
    <property type="entry name" value="M28_fam"/>
</dbReference>
<reference evidence="9 10" key="1">
    <citation type="submission" date="2019-08" db="EMBL/GenBank/DDBJ databases">
        <title>Genomes of Antarctic Bizionia species.</title>
        <authorList>
            <person name="Bowman J.P."/>
        </authorList>
    </citation>
    <scope>NUCLEOTIDE SEQUENCE [LARGE SCALE GENOMIC DNA]</scope>
    <source>
        <strain evidence="9 10">HFD</strain>
    </source>
</reference>
<evidence type="ECO:0000256" key="1">
    <source>
        <dbReference type="ARBA" id="ARBA00022438"/>
    </source>
</evidence>
<dbReference type="Pfam" id="PF04389">
    <property type="entry name" value="Peptidase_M28"/>
    <property type="match status" value="1"/>
</dbReference>
<evidence type="ECO:0000256" key="6">
    <source>
        <dbReference type="ARBA" id="ARBA00022833"/>
    </source>
</evidence>
<evidence type="ECO:0000256" key="5">
    <source>
        <dbReference type="ARBA" id="ARBA00022801"/>
    </source>
</evidence>
<dbReference type="InterPro" id="IPR046450">
    <property type="entry name" value="PA_dom_sf"/>
</dbReference>
<dbReference type="GO" id="GO:0004177">
    <property type="term" value="F:aminopeptidase activity"/>
    <property type="evidence" value="ECO:0007669"/>
    <property type="project" value="UniProtKB-KW"/>
</dbReference>
<comment type="caution">
    <text evidence="9">The sequence shown here is derived from an EMBL/GenBank/DDBJ whole genome shotgun (WGS) entry which is preliminary data.</text>
</comment>
<dbReference type="PANTHER" id="PTHR12147">
    <property type="entry name" value="METALLOPEPTIDASE M28 FAMILY MEMBER"/>
    <property type="match status" value="1"/>
</dbReference>
<dbReference type="EMBL" id="VSKM01000015">
    <property type="protein sequence ID" value="TYB71508.1"/>
    <property type="molecule type" value="Genomic_DNA"/>
</dbReference>